<sequence>MNPFYTSPFPPRPPLYSRVPSPQSPKPRPYRRPIGDNPELVEKQRQAALDEYEQTLDKEAKSLLFGKKSWRRAASKRPLPIWLASSDPIAKAPRMSLDAGIAGGGMDGDGFADFRFPNDGASTVTGSNDKQVEVPRGSDAAAAPRTDVSSKKTATSKRARAKRLPGKFKLRLKGFGQRLKRRLTSGKKKIKPKPPVLHVQLDQVMQQAGDTGKIVGMPPPRPEA</sequence>
<name>A0AAE0X8C5_9PEZI</name>
<reference evidence="2" key="1">
    <citation type="journal article" date="2023" name="Mol. Phylogenet. Evol.">
        <title>Genome-scale phylogeny and comparative genomics of the fungal order Sordariales.</title>
        <authorList>
            <person name="Hensen N."/>
            <person name="Bonometti L."/>
            <person name="Westerberg I."/>
            <person name="Brannstrom I.O."/>
            <person name="Guillou S."/>
            <person name="Cros-Aarteil S."/>
            <person name="Calhoun S."/>
            <person name="Haridas S."/>
            <person name="Kuo A."/>
            <person name="Mondo S."/>
            <person name="Pangilinan J."/>
            <person name="Riley R."/>
            <person name="LaButti K."/>
            <person name="Andreopoulos B."/>
            <person name="Lipzen A."/>
            <person name="Chen C."/>
            <person name="Yan M."/>
            <person name="Daum C."/>
            <person name="Ng V."/>
            <person name="Clum A."/>
            <person name="Steindorff A."/>
            <person name="Ohm R.A."/>
            <person name="Martin F."/>
            <person name="Silar P."/>
            <person name="Natvig D.O."/>
            <person name="Lalanne C."/>
            <person name="Gautier V."/>
            <person name="Ament-Velasquez S.L."/>
            <person name="Kruys A."/>
            <person name="Hutchinson M.I."/>
            <person name="Powell A.J."/>
            <person name="Barry K."/>
            <person name="Miller A.N."/>
            <person name="Grigoriev I.V."/>
            <person name="Debuchy R."/>
            <person name="Gladieux P."/>
            <person name="Hiltunen Thoren M."/>
            <person name="Johannesson H."/>
        </authorList>
    </citation>
    <scope>NUCLEOTIDE SEQUENCE</scope>
    <source>
        <strain evidence="2">CBS 314.62</strain>
    </source>
</reference>
<organism evidence="2 3">
    <name type="scientific">Podospora appendiculata</name>
    <dbReference type="NCBI Taxonomy" id="314037"/>
    <lineage>
        <taxon>Eukaryota</taxon>
        <taxon>Fungi</taxon>
        <taxon>Dikarya</taxon>
        <taxon>Ascomycota</taxon>
        <taxon>Pezizomycotina</taxon>
        <taxon>Sordariomycetes</taxon>
        <taxon>Sordariomycetidae</taxon>
        <taxon>Sordariales</taxon>
        <taxon>Podosporaceae</taxon>
        <taxon>Podospora</taxon>
    </lineage>
</organism>
<dbReference type="Proteomes" id="UP001270362">
    <property type="component" value="Unassembled WGS sequence"/>
</dbReference>
<evidence type="ECO:0000313" key="3">
    <source>
        <dbReference type="Proteomes" id="UP001270362"/>
    </source>
</evidence>
<feature type="compositionally biased region" description="Polar residues" evidence="1">
    <location>
        <begin position="120"/>
        <end position="129"/>
    </location>
</feature>
<comment type="caution">
    <text evidence="2">The sequence shown here is derived from an EMBL/GenBank/DDBJ whole genome shotgun (WGS) entry which is preliminary data.</text>
</comment>
<feature type="region of interest" description="Disordered" evidence="1">
    <location>
        <begin position="1"/>
        <end position="40"/>
    </location>
</feature>
<evidence type="ECO:0000256" key="1">
    <source>
        <dbReference type="SAM" id="MobiDB-lite"/>
    </source>
</evidence>
<evidence type="ECO:0000313" key="2">
    <source>
        <dbReference type="EMBL" id="KAK3687950.1"/>
    </source>
</evidence>
<feature type="compositionally biased region" description="Basic residues" evidence="1">
    <location>
        <begin position="154"/>
        <end position="167"/>
    </location>
</feature>
<gene>
    <name evidence="2" type="ORF">B0T22DRAFT_439521</name>
</gene>
<keyword evidence="3" id="KW-1185">Reference proteome</keyword>
<dbReference type="EMBL" id="JAULSO010000002">
    <property type="protein sequence ID" value="KAK3687950.1"/>
    <property type="molecule type" value="Genomic_DNA"/>
</dbReference>
<feature type="region of interest" description="Disordered" evidence="1">
    <location>
        <begin position="118"/>
        <end position="167"/>
    </location>
</feature>
<dbReference type="AlphaFoldDB" id="A0AAE0X8C5"/>
<accession>A0AAE0X8C5</accession>
<reference evidence="2" key="2">
    <citation type="submission" date="2023-06" db="EMBL/GenBank/DDBJ databases">
        <authorList>
            <consortium name="Lawrence Berkeley National Laboratory"/>
            <person name="Haridas S."/>
            <person name="Hensen N."/>
            <person name="Bonometti L."/>
            <person name="Westerberg I."/>
            <person name="Brannstrom I.O."/>
            <person name="Guillou S."/>
            <person name="Cros-Aarteil S."/>
            <person name="Calhoun S."/>
            <person name="Kuo A."/>
            <person name="Mondo S."/>
            <person name="Pangilinan J."/>
            <person name="Riley R."/>
            <person name="Labutti K."/>
            <person name="Andreopoulos B."/>
            <person name="Lipzen A."/>
            <person name="Chen C."/>
            <person name="Yanf M."/>
            <person name="Daum C."/>
            <person name="Ng V."/>
            <person name="Clum A."/>
            <person name="Steindorff A."/>
            <person name="Ohm R."/>
            <person name="Martin F."/>
            <person name="Silar P."/>
            <person name="Natvig D."/>
            <person name="Lalanne C."/>
            <person name="Gautier V."/>
            <person name="Ament-Velasquez S.L."/>
            <person name="Kruys A."/>
            <person name="Hutchinson M.I."/>
            <person name="Powell A.J."/>
            <person name="Barry K."/>
            <person name="Miller A.N."/>
            <person name="Grigoriev I.V."/>
            <person name="Debuchy R."/>
            <person name="Gladieux P."/>
            <person name="Thoren M.H."/>
            <person name="Johannesson H."/>
        </authorList>
    </citation>
    <scope>NUCLEOTIDE SEQUENCE</scope>
    <source>
        <strain evidence="2">CBS 314.62</strain>
    </source>
</reference>
<protein>
    <submittedName>
        <fullName evidence="2">Uncharacterized protein</fullName>
    </submittedName>
</protein>
<proteinExistence type="predicted"/>